<comment type="caution">
    <text evidence="4">The sequence shown here is derived from an EMBL/GenBank/DDBJ whole genome shotgun (WGS) entry which is preliminary data.</text>
</comment>
<dbReference type="Pfam" id="PF00053">
    <property type="entry name" value="EGF_laminin"/>
    <property type="match status" value="1"/>
</dbReference>
<name>A0A5N3XYR9_MUNRE</name>
<accession>A0A5N3XYR9</accession>
<dbReference type="AlphaFoldDB" id="A0A5N3XYR9"/>
<evidence type="ECO:0000256" key="1">
    <source>
        <dbReference type="ARBA" id="ARBA00023157"/>
    </source>
</evidence>
<sequence>MLLEHSADHGHSWHVYRYFAHNCSGLFPGIPPAPGHRVGDLVCDQRYSDIEPATEGEVIFQVLDPTILAENTNNTEIQELLRVTNLRVNFSKLHTLGGRPLGGLKGHPFYYYALYELVVGGSCLCHGHASECRPAPGSPPSVEGMVSILRGTSVAGGRVSQGTRVDSSCPPPCQVHGHCVCRHHTTGTHCEHCQGLYQDRPWQAAEPGHPHPCQGRCHALLCLATPAMGQPAPYPASLPCSRM</sequence>
<evidence type="ECO:0000313" key="5">
    <source>
        <dbReference type="Proteomes" id="UP000326062"/>
    </source>
</evidence>
<dbReference type="EMBL" id="VCEB01000004">
    <property type="protein sequence ID" value="KAB0378535.1"/>
    <property type="molecule type" value="Genomic_DNA"/>
</dbReference>
<dbReference type="GO" id="GO:0043256">
    <property type="term" value="C:laminin complex"/>
    <property type="evidence" value="ECO:0007669"/>
    <property type="project" value="TreeGrafter"/>
</dbReference>
<dbReference type="InterPro" id="IPR008211">
    <property type="entry name" value="Laminin_N"/>
</dbReference>
<protein>
    <recommendedName>
        <fullName evidence="3">Laminin N-terminal domain-containing protein</fullName>
    </recommendedName>
</protein>
<keyword evidence="5" id="KW-1185">Reference proteome</keyword>
<reference evidence="4 5" key="1">
    <citation type="submission" date="2019-06" db="EMBL/GenBank/DDBJ databases">
        <title>Discovery of a novel chromosome fission-fusion reversal in muntjac.</title>
        <authorList>
            <person name="Mudd A.B."/>
            <person name="Bredeson J.V."/>
            <person name="Baum R."/>
            <person name="Hockemeyer D."/>
            <person name="Rokhsar D.S."/>
        </authorList>
    </citation>
    <scope>NUCLEOTIDE SEQUENCE [LARGE SCALE GENOMIC DNA]</scope>
    <source>
        <strain evidence="4">UCam_UCB_Mr</strain>
        <tissue evidence="4">Fibroblast cell line</tissue>
    </source>
</reference>
<organism evidence="4 5">
    <name type="scientific">Muntiacus reevesi</name>
    <name type="common">Reeves' muntjac</name>
    <name type="synonym">Cervus reevesi</name>
    <dbReference type="NCBI Taxonomy" id="9886"/>
    <lineage>
        <taxon>Eukaryota</taxon>
        <taxon>Metazoa</taxon>
        <taxon>Chordata</taxon>
        <taxon>Craniata</taxon>
        <taxon>Vertebrata</taxon>
        <taxon>Euteleostomi</taxon>
        <taxon>Mammalia</taxon>
        <taxon>Eutheria</taxon>
        <taxon>Laurasiatheria</taxon>
        <taxon>Artiodactyla</taxon>
        <taxon>Ruminantia</taxon>
        <taxon>Pecora</taxon>
        <taxon>Cervidae</taxon>
        <taxon>Muntiacinae</taxon>
        <taxon>Muntiacus</taxon>
    </lineage>
</organism>
<dbReference type="GO" id="GO:0070831">
    <property type="term" value="P:basement membrane assembly"/>
    <property type="evidence" value="ECO:0007669"/>
    <property type="project" value="TreeGrafter"/>
</dbReference>
<dbReference type="Gene3D" id="2.170.300.10">
    <property type="entry name" value="Tie2 ligand-binding domain superfamily"/>
    <property type="match status" value="1"/>
</dbReference>
<dbReference type="Gene3D" id="2.60.120.260">
    <property type="entry name" value="Galactose-binding domain-like"/>
    <property type="match status" value="1"/>
</dbReference>
<dbReference type="GO" id="GO:0034446">
    <property type="term" value="P:substrate adhesion-dependent cell spreading"/>
    <property type="evidence" value="ECO:0007669"/>
    <property type="project" value="TreeGrafter"/>
</dbReference>
<keyword evidence="1" id="KW-1015">Disulfide bond</keyword>
<evidence type="ECO:0000313" key="4">
    <source>
        <dbReference type="EMBL" id="KAB0378535.1"/>
    </source>
</evidence>
<evidence type="ECO:0000259" key="3">
    <source>
        <dbReference type="PROSITE" id="PS51117"/>
    </source>
</evidence>
<keyword evidence="2" id="KW-0424">Laminin EGF-like domain</keyword>
<dbReference type="PANTHER" id="PTHR10574:SF197">
    <property type="entry name" value="LAMININ SUBUNIT BETA-1 ISOFORM X1"/>
    <property type="match status" value="1"/>
</dbReference>
<dbReference type="InterPro" id="IPR002049">
    <property type="entry name" value="LE_dom"/>
</dbReference>
<dbReference type="GO" id="GO:0009888">
    <property type="term" value="P:tissue development"/>
    <property type="evidence" value="ECO:0007669"/>
    <property type="project" value="TreeGrafter"/>
</dbReference>
<dbReference type="Pfam" id="PF00055">
    <property type="entry name" value="Laminin_N"/>
    <property type="match status" value="1"/>
</dbReference>
<dbReference type="GO" id="GO:0007411">
    <property type="term" value="P:axon guidance"/>
    <property type="evidence" value="ECO:0007669"/>
    <property type="project" value="TreeGrafter"/>
</dbReference>
<dbReference type="GO" id="GO:0016477">
    <property type="term" value="P:cell migration"/>
    <property type="evidence" value="ECO:0007669"/>
    <property type="project" value="TreeGrafter"/>
</dbReference>
<feature type="domain" description="Laminin N-terminal" evidence="3">
    <location>
        <begin position="1"/>
        <end position="122"/>
    </location>
</feature>
<dbReference type="InterPro" id="IPR050440">
    <property type="entry name" value="Laminin/Netrin_ECM"/>
</dbReference>
<dbReference type="Proteomes" id="UP000326062">
    <property type="component" value="Chromosome 4"/>
</dbReference>
<dbReference type="PROSITE" id="PS51117">
    <property type="entry name" value="LAMININ_NTER"/>
    <property type="match status" value="1"/>
</dbReference>
<evidence type="ECO:0000256" key="2">
    <source>
        <dbReference type="ARBA" id="ARBA00023292"/>
    </source>
</evidence>
<gene>
    <name evidence="4" type="ORF">FD755_010113</name>
</gene>
<dbReference type="PANTHER" id="PTHR10574">
    <property type="entry name" value="NETRIN/LAMININ-RELATED"/>
    <property type="match status" value="1"/>
</dbReference>
<dbReference type="CDD" id="cd00055">
    <property type="entry name" value="EGF_Lam"/>
    <property type="match status" value="1"/>
</dbReference>
<dbReference type="SUPFAM" id="SSF57196">
    <property type="entry name" value="EGF/Laminin"/>
    <property type="match status" value="1"/>
</dbReference>
<proteinExistence type="predicted"/>
<dbReference type="GO" id="GO:0009887">
    <property type="term" value="P:animal organ morphogenesis"/>
    <property type="evidence" value="ECO:0007669"/>
    <property type="project" value="TreeGrafter"/>
</dbReference>
<dbReference type="SMART" id="SM00136">
    <property type="entry name" value="LamNT"/>
    <property type="match status" value="1"/>
</dbReference>